<dbReference type="InterPro" id="IPR008651">
    <property type="entry name" value="Uncharacterised_HicB"/>
</dbReference>
<protein>
    <submittedName>
        <fullName evidence="1">HicB family protein</fullName>
    </submittedName>
</protein>
<dbReference type="AlphaFoldDB" id="A0A1G9XT45"/>
<dbReference type="OrthoDB" id="5419659at2"/>
<dbReference type="SUPFAM" id="SSF47598">
    <property type="entry name" value="Ribbon-helix-helix"/>
    <property type="match status" value="1"/>
</dbReference>
<dbReference type="InterPro" id="IPR010985">
    <property type="entry name" value="Ribbon_hlx_hlx"/>
</dbReference>
<dbReference type="GO" id="GO:0006355">
    <property type="term" value="P:regulation of DNA-templated transcription"/>
    <property type="evidence" value="ECO:0007669"/>
    <property type="project" value="InterPro"/>
</dbReference>
<evidence type="ECO:0000313" key="2">
    <source>
        <dbReference type="Proteomes" id="UP000199182"/>
    </source>
</evidence>
<dbReference type="EMBL" id="FNID01000009">
    <property type="protein sequence ID" value="SDM99978.1"/>
    <property type="molecule type" value="Genomic_DNA"/>
</dbReference>
<gene>
    <name evidence="1" type="ORF">SAMN05192585_10938</name>
</gene>
<reference evidence="1 2" key="1">
    <citation type="submission" date="2016-10" db="EMBL/GenBank/DDBJ databases">
        <authorList>
            <person name="de Groot N.N."/>
        </authorList>
    </citation>
    <scope>NUCLEOTIDE SEQUENCE [LARGE SCALE GENOMIC DNA]</scope>
    <source>
        <strain evidence="1 2">CGMCC 1.5012</strain>
    </source>
</reference>
<proteinExistence type="predicted"/>
<evidence type="ECO:0000313" key="1">
    <source>
        <dbReference type="EMBL" id="SDM99978.1"/>
    </source>
</evidence>
<dbReference type="RefSeq" id="WP_092638919.1">
    <property type="nucleotide sequence ID" value="NZ_FNID01000009.1"/>
</dbReference>
<dbReference type="Proteomes" id="UP000199182">
    <property type="component" value="Unassembled WGS sequence"/>
</dbReference>
<name>A0A1G9XT45_9FIRM</name>
<organism evidence="1 2">
    <name type="scientific">Acetanaerobacterium elongatum</name>
    <dbReference type="NCBI Taxonomy" id="258515"/>
    <lineage>
        <taxon>Bacteria</taxon>
        <taxon>Bacillati</taxon>
        <taxon>Bacillota</taxon>
        <taxon>Clostridia</taxon>
        <taxon>Eubacteriales</taxon>
        <taxon>Oscillospiraceae</taxon>
        <taxon>Acetanaerobacterium</taxon>
    </lineage>
</organism>
<dbReference type="STRING" id="258515.SAMN05192585_10938"/>
<dbReference type="SUPFAM" id="SSF143100">
    <property type="entry name" value="TTHA1013/TTHA0281-like"/>
    <property type="match status" value="1"/>
</dbReference>
<dbReference type="InterPro" id="IPR035069">
    <property type="entry name" value="TTHA1013/TTHA0281-like"/>
</dbReference>
<keyword evidence="2" id="KW-1185">Reference proteome</keyword>
<accession>A0A1G9XT45</accession>
<dbReference type="Gene3D" id="3.30.160.250">
    <property type="match status" value="1"/>
</dbReference>
<sequence>MNYAFQITPTQVDGQYYWSAESTVLKGCAAQGETLAEAIARLEVNEREWLSSAQKHGIPIPEQGAPPEEYNGKLTIRLSKTLHRQLMRYAERENITVNQFISDAVAQRIGYHNGLKEARETEALPPSV</sequence>
<dbReference type="Pfam" id="PF05534">
    <property type="entry name" value="HicB"/>
    <property type="match status" value="1"/>
</dbReference>